<organism evidence="1 2">
    <name type="scientific">Elaphomyces granulatus</name>
    <dbReference type="NCBI Taxonomy" id="519963"/>
    <lineage>
        <taxon>Eukaryota</taxon>
        <taxon>Fungi</taxon>
        <taxon>Dikarya</taxon>
        <taxon>Ascomycota</taxon>
        <taxon>Pezizomycotina</taxon>
        <taxon>Eurotiomycetes</taxon>
        <taxon>Eurotiomycetidae</taxon>
        <taxon>Eurotiales</taxon>
        <taxon>Elaphomycetaceae</taxon>
        <taxon>Elaphomyces</taxon>
    </lineage>
</organism>
<name>A0A232LUV8_9EURO</name>
<sequence length="133" mass="14718">MTARDIPKSKSKKEKGRPNDHYTILLSTTLPDRKPVVIRRHDGFEKRLLLRYGRCRVAMGYLLDEMRLISRPAPLVEADRSNTDVGGGDREGPSVVYVLPQSLVRTVTEAVICLSMTANGKLGCSHAGDQGQL</sequence>
<evidence type="ECO:0000313" key="1">
    <source>
        <dbReference type="EMBL" id="OXV07864.1"/>
    </source>
</evidence>
<proteinExistence type="predicted"/>
<accession>A0A232LUV8</accession>
<keyword evidence="2" id="KW-1185">Reference proteome</keyword>
<dbReference type="AlphaFoldDB" id="A0A232LUV8"/>
<dbReference type="EMBL" id="NPHW01004483">
    <property type="protein sequence ID" value="OXV07864.1"/>
    <property type="molecule type" value="Genomic_DNA"/>
</dbReference>
<dbReference type="Proteomes" id="UP000243515">
    <property type="component" value="Unassembled WGS sequence"/>
</dbReference>
<gene>
    <name evidence="1" type="ORF">Egran_04372</name>
</gene>
<protein>
    <submittedName>
        <fullName evidence="1">Uncharacterized protein</fullName>
    </submittedName>
</protein>
<comment type="caution">
    <text evidence="1">The sequence shown here is derived from an EMBL/GenBank/DDBJ whole genome shotgun (WGS) entry which is preliminary data.</text>
</comment>
<reference evidence="1 2" key="1">
    <citation type="journal article" date="2015" name="Environ. Microbiol.">
        <title>Metagenome sequence of Elaphomyces granulatus from sporocarp tissue reveals Ascomycota ectomycorrhizal fingerprints of genome expansion and a Proteobacteria-rich microbiome.</title>
        <authorList>
            <person name="Quandt C.A."/>
            <person name="Kohler A."/>
            <person name="Hesse C.N."/>
            <person name="Sharpton T.J."/>
            <person name="Martin F."/>
            <person name="Spatafora J.W."/>
        </authorList>
    </citation>
    <scope>NUCLEOTIDE SEQUENCE [LARGE SCALE GENOMIC DNA]</scope>
    <source>
        <strain evidence="1 2">OSC145934</strain>
    </source>
</reference>
<evidence type="ECO:0000313" key="2">
    <source>
        <dbReference type="Proteomes" id="UP000243515"/>
    </source>
</evidence>
<dbReference type="OrthoDB" id="418131at2759"/>